<dbReference type="CDD" id="cd18584">
    <property type="entry name" value="ABC_6TM_AarD_CydD"/>
    <property type="match status" value="1"/>
</dbReference>
<evidence type="ECO:0000256" key="5">
    <source>
        <dbReference type="ARBA" id="ARBA00022989"/>
    </source>
</evidence>
<keyword evidence="11" id="KW-1185">Reference proteome</keyword>
<dbReference type="PANTHER" id="PTHR24221:SF590">
    <property type="entry name" value="COMPONENT LINKED WITH THE ASSEMBLY OF CYTOCHROME' TRANSPORT TRANSMEMBRANE ATP-BINDING PROTEIN ABC TRANSPORTER CYDD-RELATED"/>
    <property type="match status" value="1"/>
</dbReference>
<dbReference type="RefSeq" id="WP_034817498.1">
    <property type="nucleotide sequence ID" value="NZ_JANIEK010000012.1"/>
</dbReference>
<dbReference type="SUPFAM" id="SSF90123">
    <property type="entry name" value="ABC transporter transmembrane region"/>
    <property type="match status" value="1"/>
</dbReference>
<dbReference type="SMART" id="SM00382">
    <property type="entry name" value="AAA"/>
    <property type="match status" value="1"/>
</dbReference>
<feature type="transmembrane region" description="Helical" evidence="7">
    <location>
        <begin position="60"/>
        <end position="84"/>
    </location>
</feature>
<feature type="transmembrane region" description="Helical" evidence="7">
    <location>
        <begin position="266"/>
        <end position="284"/>
    </location>
</feature>
<dbReference type="EMBL" id="JANIEK010000012">
    <property type="protein sequence ID" value="MCT4794834.1"/>
    <property type="molecule type" value="Genomic_DNA"/>
</dbReference>
<dbReference type="Proteomes" id="UP001206821">
    <property type="component" value="Unassembled WGS sequence"/>
</dbReference>
<keyword evidence="4" id="KW-0067">ATP-binding</keyword>
<feature type="transmembrane region" description="Helical" evidence="7">
    <location>
        <begin position="240"/>
        <end position="260"/>
    </location>
</feature>
<organism evidence="10 11">
    <name type="scientific">Exiguobacterium alkaliphilum</name>
    <dbReference type="NCBI Taxonomy" id="1428684"/>
    <lineage>
        <taxon>Bacteria</taxon>
        <taxon>Bacillati</taxon>
        <taxon>Bacillota</taxon>
        <taxon>Bacilli</taxon>
        <taxon>Bacillales</taxon>
        <taxon>Bacillales Family XII. Incertae Sedis</taxon>
        <taxon>Exiguobacterium</taxon>
    </lineage>
</organism>
<evidence type="ECO:0000256" key="2">
    <source>
        <dbReference type="ARBA" id="ARBA00022692"/>
    </source>
</evidence>
<evidence type="ECO:0000313" key="10">
    <source>
        <dbReference type="EMBL" id="MCT4794834.1"/>
    </source>
</evidence>
<evidence type="ECO:0000256" key="4">
    <source>
        <dbReference type="ARBA" id="ARBA00022840"/>
    </source>
</evidence>
<dbReference type="Gene3D" id="3.40.50.300">
    <property type="entry name" value="P-loop containing nucleotide triphosphate hydrolases"/>
    <property type="match status" value="1"/>
</dbReference>
<dbReference type="SUPFAM" id="SSF52540">
    <property type="entry name" value="P-loop containing nucleoside triphosphate hydrolases"/>
    <property type="match status" value="1"/>
</dbReference>
<feature type="domain" description="ABC transporter" evidence="8">
    <location>
        <begin position="336"/>
        <end position="569"/>
    </location>
</feature>
<dbReference type="Gene3D" id="1.20.1560.10">
    <property type="entry name" value="ABC transporter type 1, transmembrane domain"/>
    <property type="match status" value="1"/>
</dbReference>
<comment type="caution">
    <text evidence="10">The sequence shown here is derived from an EMBL/GenBank/DDBJ whole genome shotgun (WGS) entry which is preliminary data.</text>
</comment>
<dbReference type="InterPro" id="IPR011527">
    <property type="entry name" value="ABC1_TM_dom"/>
</dbReference>
<evidence type="ECO:0000259" key="9">
    <source>
        <dbReference type="PROSITE" id="PS50929"/>
    </source>
</evidence>
<evidence type="ECO:0000256" key="6">
    <source>
        <dbReference type="ARBA" id="ARBA00023136"/>
    </source>
</evidence>
<dbReference type="InterPro" id="IPR017871">
    <property type="entry name" value="ABC_transporter-like_CS"/>
</dbReference>
<evidence type="ECO:0000259" key="8">
    <source>
        <dbReference type="PROSITE" id="PS50893"/>
    </source>
</evidence>
<dbReference type="PANTHER" id="PTHR24221">
    <property type="entry name" value="ATP-BINDING CASSETTE SUB-FAMILY B"/>
    <property type="match status" value="1"/>
</dbReference>
<accession>A0ABT2KWN2</accession>
<feature type="transmembrane region" description="Helical" evidence="7">
    <location>
        <begin position="161"/>
        <end position="181"/>
    </location>
</feature>
<feature type="transmembrane region" description="Helical" evidence="7">
    <location>
        <begin position="138"/>
        <end position="155"/>
    </location>
</feature>
<dbReference type="PROSITE" id="PS50929">
    <property type="entry name" value="ABC_TM1F"/>
    <property type="match status" value="1"/>
</dbReference>
<dbReference type="PROSITE" id="PS00211">
    <property type="entry name" value="ABC_TRANSPORTER_1"/>
    <property type="match status" value="1"/>
</dbReference>
<sequence length="574" mass="62919">MNAVKRLQALALAEKRHIIGLVIAAVMIGLSILAQAYLIVDVVDRVFLQNQSFESVLPALGWLVVALLVRALFGYVSGRIGASLSEKAKRSLRRQLLDRYTSNPVETSLSGQSGKKVSVYMDAVDEVDAYFSQYWPQVIQTSIIPLLILIVVFTQHWISGVIMMVTAPFIPIFFIIIGIATQKKSEQQMEKMNQFSGKFLDVLQGLTTLKLYGRTEREAQAIEKSSLDFRDATMVVLKTAFLSGLMLEFISMLSTGVVALEVALQMVVWQNLTFFAGFLILVLAPEYYLAIKDLGGAFHTGRGSMGAADRIFEALDAPDDRIVWGERVLTNRTPELRLEEASFQYQGGRFTLQPLNATIPARSHIALVGASGSGKTTVLNLLSGLVNPDTGRVLVDGKPLHSYTDTSWYGTVGYISQTPYLFAGTLADNIALGETADEAAIMRAAEAAGLVDVIRHLPDGLYTELGEGGYGLSGGERQRLALARAFLKRPGIILFDEPTTGLDLMTEQIVRRSIEELSRDATLVTVAHRLHTIKQADAIWFMDNGTLVASGTHEQMLHAPAYADLFTLQKGVRG</sequence>
<keyword evidence="5 7" id="KW-1133">Transmembrane helix</keyword>
<keyword evidence="3" id="KW-0547">Nucleotide-binding</keyword>
<dbReference type="InterPro" id="IPR036640">
    <property type="entry name" value="ABC1_TM_sf"/>
</dbReference>
<name>A0ABT2KWN2_9BACL</name>
<comment type="subcellular location">
    <subcellularLocation>
        <location evidence="1">Cell membrane</location>
        <topology evidence="1">Multi-pass membrane protein</topology>
    </subcellularLocation>
</comment>
<reference evidence="10 11" key="1">
    <citation type="submission" date="2022-07" db="EMBL/GenBank/DDBJ databases">
        <title>Genomic and pangenome structural analysis of the polyextremophile Exiguobacterium.</title>
        <authorList>
            <person name="Shen L."/>
        </authorList>
    </citation>
    <scope>NUCLEOTIDE SEQUENCE [LARGE SCALE GENOMIC DNA]</scope>
    <source>
        <strain evidence="10 11">12_1</strain>
    </source>
</reference>
<gene>
    <name evidence="10" type="primary">cydD</name>
    <name evidence="10" type="ORF">NQG31_04710</name>
</gene>
<dbReference type="Pfam" id="PF00005">
    <property type="entry name" value="ABC_tran"/>
    <property type="match status" value="1"/>
</dbReference>
<dbReference type="NCBIfam" id="TIGR02857">
    <property type="entry name" value="CydD"/>
    <property type="match status" value="1"/>
</dbReference>
<dbReference type="InterPro" id="IPR027417">
    <property type="entry name" value="P-loop_NTPase"/>
</dbReference>
<feature type="domain" description="ABC transmembrane type-1" evidence="9">
    <location>
        <begin position="19"/>
        <end position="303"/>
    </location>
</feature>
<keyword evidence="2 7" id="KW-0812">Transmembrane</keyword>
<dbReference type="InterPro" id="IPR014216">
    <property type="entry name" value="ABC_transptr_CydD"/>
</dbReference>
<dbReference type="InterPro" id="IPR003593">
    <property type="entry name" value="AAA+_ATPase"/>
</dbReference>
<keyword evidence="6 7" id="KW-0472">Membrane</keyword>
<dbReference type="Pfam" id="PF00664">
    <property type="entry name" value="ABC_membrane"/>
    <property type="match status" value="1"/>
</dbReference>
<dbReference type="InterPro" id="IPR039421">
    <property type="entry name" value="Type_1_exporter"/>
</dbReference>
<evidence type="ECO:0000313" key="11">
    <source>
        <dbReference type="Proteomes" id="UP001206821"/>
    </source>
</evidence>
<evidence type="ECO:0000256" key="3">
    <source>
        <dbReference type="ARBA" id="ARBA00022741"/>
    </source>
</evidence>
<dbReference type="InterPro" id="IPR003439">
    <property type="entry name" value="ABC_transporter-like_ATP-bd"/>
</dbReference>
<protein>
    <submittedName>
        <fullName evidence="10">Thiol reductant ABC exporter subunit CydD</fullName>
    </submittedName>
</protein>
<feature type="transmembrane region" description="Helical" evidence="7">
    <location>
        <begin position="21"/>
        <end position="40"/>
    </location>
</feature>
<dbReference type="PROSITE" id="PS50893">
    <property type="entry name" value="ABC_TRANSPORTER_2"/>
    <property type="match status" value="1"/>
</dbReference>
<evidence type="ECO:0000256" key="7">
    <source>
        <dbReference type="SAM" id="Phobius"/>
    </source>
</evidence>
<proteinExistence type="predicted"/>
<evidence type="ECO:0000256" key="1">
    <source>
        <dbReference type="ARBA" id="ARBA00004651"/>
    </source>
</evidence>